<proteinExistence type="inferred from homology"/>
<evidence type="ECO:0000256" key="11">
    <source>
        <dbReference type="ARBA" id="ARBA00031393"/>
    </source>
</evidence>
<organism evidence="16 17">
    <name type="scientific">Halorhodospira neutriphila</name>
    <dbReference type="NCBI Taxonomy" id="168379"/>
    <lineage>
        <taxon>Bacteria</taxon>
        <taxon>Pseudomonadati</taxon>
        <taxon>Pseudomonadota</taxon>
        <taxon>Gammaproteobacteria</taxon>
        <taxon>Chromatiales</taxon>
        <taxon>Ectothiorhodospiraceae</taxon>
        <taxon>Halorhodospira</taxon>
    </lineage>
</organism>
<dbReference type="NCBIfam" id="NF003013">
    <property type="entry name" value="PRK03846.1"/>
    <property type="match status" value="1"/>
</dbReference>
<dbReference type="InterPro" id="IPR027417">
    <property type="entry name" value="P-loop_NTPase"/>
</dbReference>
<name>A0ABS1E3S6_9GAMM</name>
<reference evidence="16 17" key="1">
    <citation type="journal article" date="2020" name="Microorganisms">
        <title>Osmotic Adaptation and Compatible Solute Biosynthesis of Phototrophic Bacteria as Revealed from Genome Analyses.</title>
        <authorList>
            <person name="Imhoff J.F."/>
            <person name="Rahn T."/>
            <person name="Kunzel S."/>
            <person name="Keller A."/>
            <person name="Neulinger S.C."/>
        </authorList>
    </citation>
    <scope>NUCLEOTIDE SEQUENCE [LARGE SCALE GENOMIC DNA]</scope>
    <source>
        <strain evidence="16 17">DSM 15116</strain>
    </source>
</reference>
<comment type="catalytic activity">
    <reaction evidence="1 13 14">
        <text>adenosine 5'-phosphosulfate + ATP = 3'-phosphoadenylyl sulfate + ADP + H(+)</text>
        <dbReference type="Rhea" id="RHEA:24152"/>
        <dbReference type="ChEBI" id="CHEBI:15378"/>
        <dbReference type="ChEBI" id="CHEBI:30616"/>
        <dbReference type="ChEBI" id="CHEBI:58243"/>
        <dbReference type="ChEBI" id="CHEBI:58339"/>
        <dbReference type="ChEBI" id="CHEBI:456216"/>
        <dbReference type="EC" id="2.7.1.25"/>
    </reaction>
</comment>
<evidence type="ECO:0000256" key="1">
    <source>
        <dbReference type="ARBA" id="ARBA00001823"/>
    </source>
</evidence>
<evidence type="ECO:0000256" key="5">
    <source>
        <dbReference type="ARBA" id="ARBA00012121"/>
    </source>
</evidence>
<evidence type="ECO:0000256" key="3">
    <source>
        <dbReference type="ARBA" id="ARBA00004806"/>
    </source>
</evidence>
<feature type="active site" description="Phosphoserine intermediate" evidence="13">
    <location>
        <position position="107"/>
    </location>
</feature>
<keyword evidence="17" id="KW-1185">Reference proteome</keyword>
<dbReference type="PANTHER" id="PTHR11055:SF1">
    <property type="entry name" value="PAPS SYNTHETASE, ISOFORM D"/>
    <property type="match status" value="1"/>
</dbReference>
<evidence type="ECO:0000256" key="2">
    <source>
        <dbReference type="ARBA" id="ARBA00002632"/>
    </source>
</evidence>
<sequence>MSQSPFTWHEPRISAQERAAIKGHAPAVVWLTGLSGSGKSTLANALEHALHERRCHTFLLDGDNIRHGLNRDLDLSPAGRAENIRRIGEVCRLFADAGLIVITAFVSPYRADRDRVRETVGGGRFLEVHVRAPLETCEQRDPKGLYARARGGEIAGMTGVDAPYEPPAAPELVIDTASRDIPGCTGALLEALAEHGTLPARDA</sequence>
<dbReference type="NCBIfam" id="TIGR00455">
    <property type="entry name" value="apsK"/>
    <property type="match status" value="1"/>
</dbReference>
<dbReference type="HAMAP" id="MF_00065">
    <property type="entry name" value="Adenylyl_sulf_kinase"/>
    <property type="match status" value="1"/>
</dbReference>
<evidence type="ECO:0000256" key="13">
    <source>
        <dbReference type="HAMAP-Rule" id="MF_00065"/>
    </source>
</evidence>
<dbReference type="Pfam" id="PF01583">
    <property type="entry name" value="APS_kinase"/>
    <property type="match status" value="1"/>
</dbReference>
<dbReference type="Gene3D" id="3.40.50.300">
    <property type="entry name" value="P-loop containing nucleotide triphosphate hydrolases"/>
    <property type="match status" value="1"/>
</dbReference>
<comment type="function">
    <text evidence="2 13 14">Catalyzes the synthesis of activated sulfate.</text>
</comment>
<dbReference type="Proteomes" id="UP000738126">
    <property type="component" value="Unassembled WGS sequence"/>
</dbReference>
<evidence type="ECO:0000313" key="16">
    <source>
        <dbReference type="EMBL" id="MBK1725882.1"/>
    </source>
</evidence>
<keyword evidence="13" id="KW-0597">Phosphoprotein</keyword>
<evidence type="ECO:0000256" key="9">
    <source>
        <dbReference type="ARBA" id="ARBA00022840"/>
    </source>
</evidence>
<comment type="similarity">
    <text evidence="4 13 14">Belongs to the APS kinase family.</text>
</comment>
<keyword evidence="7 13" id="KW-0547">Nucleotide-binding</keyword>
<keyword evidence="6 13" id="KW-0808">Transferase</keyword>
<accession>A0ABS1E3S6</accession>
<dbReference type="EC" id="2.7.1.25" evidence="5 13"/>
<feature type="domain" description="APS kinase" evidence="15">
    <location>
        <begin position="26"/>
        <end position="175"/>
    </location>
</feature>
<dbReference type="PANTHER" id="PTHR11055">
    <property type="entry name" value="BIFUNCTIONAL 3'-PHOSPHOADENOSINE 5'-PHOSPHOSULFATE SYNTHASE"/>
    <property type="match status" value="1"/>
</dbReference>
<dbReference type="InterPro" id="IPR002891">
    <property type="entry name" value="APS"/>
</dbReference>
<comment type="pathway">
    <text evidence="3 13 14">Sulfur metabolism; hydrogen sulfide biosynthesis; sulfite from sulfate: step 2/3.</text>
</comment>
<evidence type="ECO:0000256" key="12">
    <source>
        <dbReference type="ARBA" id="ARBA00031464"/>
    </source>
</evidence>
<evidence type="ECO:0000313" key="17">
    <source>
        <dbReference type="Proteomes" id="UP000738126"/>
    </source>
</evidence>
<keyword evidence="9 13" id="KW-0067">ATP-binding</keyword>
<dbReference type="CDD" id="cd02027">
    <property type="entry name" value="APSK"/>
    <property type="match status" value="1"/>
</dbReference>
<evidence type="ECO:0000256" key="10">
    <source>
        <dbReference type="ARBA" id="ARBA00029724"/>
    </source>
</evidence>
<evidence type="ECO:0000256" key="14">
    <source>
        <dbReference type="RuleBase" id="RU004347"/>
    </source>
</evidence>
<evidence type="ECO:0000256" key="7">
    <source>
        <dbReference type="ARBA" id="ARBA00022741"/>
    </source>
</evidence>
<dbReference type="SUPFAM" id="SSF52540">
    <property type="entry name" value="P-loop containing nucleoside triphosphate hydrolases"/>
    <property type="match status" value="1"/>
</dbReference>
<dbReference type="EMBL" id="NRSH01000013">
    <property type="protein sequence ID" value="MBK1725882.1"/>
    <property type="molecule type" value="Genomic_DNA"/>
</dbReference>
<protein>
    <recommendedName>
        <fullName evidence="5 13">Adenylyl-sulfate kinase</fullName>
        <ecNumber evidence="5 13">2.7.1.25</ecNumber>
    </recommendedName>
    <alternativeName>
        <fullName evidence="11 13">APS kinase</fullName>
    </alternativeName>
    <alternativeName>
        <fullName evidence="12 13">ATP adenosine-5'-phosphosulfate 3'-phosphotransferase</fullName>
    </alternativeName>
    <alternativeName>
        <fullName evidence="10 13">Adenosine-5'-phosphosulfate kinase</fullName>
    </alternativeName>
</protein>
<keyword evidence="8 13" id="KW-0418">Kinase</keyword>
<dbReference type="InterPro" id="IPR059117">
    <property type="entry name" value="APS_kinase_dom"/>
</dbReference>
<evidence type="ECO:0000259" key="15">
    <source>
        <dbReference type="Pfam" id="PF01583"/>
    </source>
</evidence>
<dbReference type="RefSeq" id="WP_200256462.1">
    <property type="nucleotide sequence ID" value="NZ_NRSH01000013.1"/>
</dbReference>
<evidence type="ECO:0000256" key="8">
    <source>
        <dbReference type="ARBA" id="ARBA00022777"/>
    </source>
</evidence>
<gene>
    <name evidence="13 16" type="primary">cysC</name>
    <name evidence="16" type="ORF">CKO13_02375</name>
</gene>
<evidence type="ECO:0000256" key="6">
    <source>
        <dbReference type="ARBA" id="ARBA00022679"/>
    </source>
</evidence>
<comment type="caution">
    <text evidence="16">The sequence shown here is derived from an EMBL/GenBank/DDBJ whole genome shotgun (WGS) entry which is preliminary data.</text>
</comment>
<dbReference type="GO" id="GO:0016301">
    <property type="term" value="F:kinase activity"/>
    <property type="evidence" value="ECO:0007669"/>
    <property type="project" value="UniProtKB-KW"/>
</dbReference>
<feature type="binding site" evidence="13">
    <location>
        <begin position="33"/>
        <end position="40"/>
    </location>
    <ligand>
        <name>ATP</name>
        <dbReference type="ChEBI" id="CHEBI:30616"/>
    </ligand>
</feature>
<evidence type="ECO:0000256" key="4">
    <source>
        <dbReference type="ARBA" id="ARBA00007008"/>
    </source>
</evidence>